<comment type="caution">
    <text evidence="2">The sequence shown here is derived from an EMBL/GenBank/DDBJ whole genome shotgun (WGS) entry which is preliminary data.</text>
</comment>
<feature type="transmembrane region" description="Helical" evidence="1">
    <location>
        <begin position="30"/>
        <end position="47"/>
    </location>
</feature>
<dbReference type="Proteomes" id="UP001465976">
    <property type="component" value="Unassembled WGS sequence"/>
</dbReference>
<organism evidence="2 3">
    <name type="scientific">Marasmius crinis-equi</name>
    <dbReference type="NCBI Taxonomy" id="585013"/>
    <lineage>
        <taxon>Eukaryota</taxon>
        <taxon>Fungi</taxon>
        <taxon>Dikarya</taxon>
        <taxon>Basidiomycota</taxon>
        <taxon>Agaricomycotina</taxon>
        <taxon>Agaricomycetes</taxon>
        <taxon>Agaricomycetidae</taxon>
        <taxon>Agaricales</taxon>
        <taxon>Marasmiineae</taxon>
        <taxon>Marasmiaceae</taxon>
        <taxon>Marasmius</taxon>
    </lineage>
</organism>
<name>A0ABR3EVL8_9AGAR</name>
<gene>
    <name evidence="2" type="ORF">V5O48_015040</name>
</gene>
<proteinExistence type="predicted"/>
<evidence type="ECO:0000313" key="2">
    <source>
        <dbReference type="EMBL" id="KAL0566961.1"/>
    </source>
</evidence>
<evidence type="ECO:0000313" key="3">
    <source>
        <dbReference type="Proteomes" id="UP001465976"/>
    </source>
</evidence>
<dbReference type="EMBL" id="JBAHYK010001721">
    <property type="protein sequence ID" value="KAL0566961.1"/>
    <property type="molecule type" value="Genomic_DNA"/>
</dbReference>
<sequence>MERIVDRALQRRQGTQYGGATNMFYNLHTVVWSATVLVAIFTTHAYFRLKELDTNETLFVLTRRRPHYFQVST</sequence>
<evidence type="ECO:0000256" key="1">
    <source>
        <dbReference type="SAM" id="Phobius"/>
    </source>
</evidence>
<protein>
    <submittedName>
        <fullName evidence="2">Uncharacterized protein</fullName>
    </submittedName>
</protein>
<keyword evidence="1" id="KW-0472">Membrane</keyword>
<keyword evidence="3" id="KW-1185">Reference proteome</keyword>
<accession>A0ABR3EVL8</accession>
<keyword evidence="1" id="KW-0812">Transmembrane</keyword>
<keyword evidence="1" id="KW-1133">Transmembrane helix</keyword>
<reference evidence="2 3" key="1">
    <citation type="submission" date="2024-02" db="EMBL/GenBank/DDBJ databases">
        <title>A draft genome for the cacao thread blight pathogen Marasmius crinis-equi.</title>
        <authorList>
            <person name="Cohen S.P."/>
            <person name="Baruah I.K."/>
            <person name="Amoako-Attah I."/>
            <person name="Bukari Y."/>
            <person name="Meinhardt L.W."/>
            <person name="Bailey B.A."/>
        </authorList>
    </citation>
    <scope>NUCLEOTIDE SEQUENCE [LARGE SCALE GENOMIC DNA]</scope>
    <source>
        <strain evidence="2 3">GH-76</strain>
    </source>
</reference>